<accession>A0A3E3IB70</accession>
<feature type="transmembrane region" description="Helical" evidence="1">
    <location>
        <begin position="169"/>
        <end position="190"/>
    </location>
</feature>
<keyword evidence="1" id="KW-0472">Membrane</keyword>
<feature type="transmembrane region" description="Helical" evidence="1">
    <location>
        <begin position="105"/>
        <end position="130"/>
    </location>
</feature>
<comment type="caution">
    <text evidence="2">The sequence shown here is derived from an EMBL/GenBank/DDBJ whole genome shotgun (WGS) entry which is preliminary data.</text>
</comment>
<proteinExistence type="predicted"/>
<feature type="transmembrane region" description="Helical" evidence="1">
    <location>
        <begin position="59"/>
        <end position="84"/>
    </location>
</feature>
<feature type="transmembrane region" description="Helical" evidence="1">
    <location>
        <begin position="136"/>
        <end position="157"/>
    </location>
</feature>
<dbReference type="Proteomes" id="UP000260812">
    <property type="component" value="Unassembled WGS sequence"/>
</dbReference>
<keyword evidence="1" id="KW-0812">Transmembrane</keyword>
<dbReference type="AlphaFoldDB" id="A0A3E3IB70"/>
<dbReference type="GeneID" id="97986128"/>
<name>A0A3E3IB70_9FIRM</name>
<dbReference type="EMBL" id="QVLV01000002">
    <property type="protein sequence ID" value="RGE64292.1"/>
    <property type="molecule type" value="Genomic_DNA"/>
</dbReference>
<evidence type="ECO:0000313" key="3">
    <source>
        <dbReference type="Proteomes" id="UP000260812"/>
    </source>
</evidence>
<feature type="transmembrane region" description="Helical" evidence="1">
    <location>
        <begin position="21"/>
        <end position="39"/>
    </location>
</feature>
<gene>
    <name evidence="2" type="ORF">DXC51_04310</name>
</gene>
<keyword evidence="3" id="KW-1185">Reference proteome</keyword>
<feature type="transmembrane region" description="Helical" evidence="1">
    <location>
        <begin position="210"/>
        <end position="228"/>
    </location>
</feature>
<reference evidence="2" key="1">
    <citation type="submission" date="2018-08" db="EMBL/GenBank/DDBJ databases">
        <title>A genome reference for cultivated species of the human gut microbiota.</title>
        <authorList>
            <person name="Zou Y."/>
            <person name="Xue W."/>
            <person name="Luo G."/>
        </authorList>
    </citation>
    <scope>NUCLEOTIDE SEQUENCE [LARGE SCALE GENOMIC DNA]</scope>
    <source>
        <strain evidence="2">TF05-5AC</strain>
    </source>
</reference>
<evidence type="ECO:0000256" key="1">
    <source>
        <dbReference type="SAM" id="Phobius"/>
    </source>
</evidence>
<keyword evidence="1" id="KW-1133">Transmembrane helix</keyword>
<organism evidence="2 3">
    <name type="scientific">Eisenbergiella massiliensis</name>
    <dbReference type="NCBI Taxonomy" id="1720294"/>
    <lineage>
        <taxon>Bacteria</taxon>
        <taxon>Bacillati</taxon>
        <taxon>Bacillota</taxon>
        <taxon>Clostridia</taxon>
        <taxon>Lachnospirales</taxon>
        <taxon>Lachnospiraceae</taxon>
        <taxon>Eisenbergiella</taxon>
    </lineage>
</organism>
<dbReference type="RefSeq" id="WP_117543844.1">
    <property type="nucleotide sequence ID" value="NZ_JBKUNB010000011.1"/>
</dbReference>
<sequence>MKAQKKAFLQMLSVIGKDGMLLMACLLPVVCGILFRLGIPGVEALLCTYFQKKELLSPFYGLTDVFYSMLAPAMFCFAAAMVVLEERDEGMASYLCITPLGRNGYLISRLGVPAVLAAAASGALLVPFSLQRLQGPAVGILAVNGGAYGLLYALLILRFSSNRLEGMAAAKLSSLLMLPAAGAFFIHDGMKYLLWIFPSYWAGLSVSEQQPALGLAGIVCAAIWGLLLL</sequence>
<protein>
    <submittedName>
        <fullName evidence="2">ABC transporter permease</fullName>
    </submittedName>
</protein>
<evidence type="ECO:0000313" key="2">
    <source>
        <dbReference type="EMBL" id="RGE64292.1"/>
    </source>
</evidence>